<dbReference type="PROSITE" id="PS50234">
    <property type="entry name" value="VWFA"/>
    <property type="match status" value="1"/>
</dbReference>
<reference evidence="5" key="1">
    <citation type="journal article" date="2020" name="Stud. Mycol.">
        <title>101 Dothideomycetes genomes: a test case for predicting lifestyles and emergence of pathogens.</title>
        <authorList>
            <person name="Haridas S."/>
            <person name="Albert R."/>
            <person name="Binder M."/>
            <person name="Bloem J."/>
            <person name="Labutti K."/>
            <person name="Salamov A."/>
            <person name="Andreopoulos B."/>
            <person name="Baker S."/>
            <person name="Barry K."/>
            <person name="Bills G."/>
            <person name="Bluhm B."/>
            <person name="Cannon C."/>
            <person name="Castanera R."/>
            <person name="Culley D."/>
            <person name="Daum C."/>
            <person name="Ezra D."/>
            <person name="Gonzalez J."/>
            <person name="Henrissat B."/>
            <person name="Kuo A."/>
            <person name="Liang C."/>
            <person name="Lipzen A."/>
            <person name="Lutzoni F."/>
            <person name="Magnuson J."/>
            <person name="Mondo S."/>
            <person name="Nolan M."/>
            <person name="Ohm R."/>
            <person name="Pangilinan J."/>
            <person name="Park H.-J."/>
            <person name="Ramirez L."/>
            <person name="Alfaro M."/>
            <person name="Sun H."/>
            <person name="Tritt A."/>
            <person name="Yoshinaga Y."/>
            <person name="Zwiers L.-H."/>
            <person name="Turgeon B."/>
            <person name="Goodwin S."/>
            <person name="Spatafora J."/>
            <person name="Crous P."/>
            <person name="Grigoriev I."/>
        </authorList>
    </citation>
    <scope>NUCLEOTIDE SEQUENCE</scope>
    <source>
        <strain evidence="5">CBS 130266</strain>
    </source>
</reference>
<keyword evidence="2" id="KW-0647">Proteasome</keyword>
<dbReference type="GO" id="GO:0005829">
    <property type="term" value="C:cytosol"/>
    <property type="evidence" value="ECO:0007669"/>
    <property type="project" value="TreeGrafter"/>
</dbReference>
<dbReference type="GO" id="GO:0036435">
    <property type="term" value="F:K48-linked polyubiquitin modification-dependent protein binding"/>
    <property type="evidence" value="ECO:0007669"/>
    <property type="project" value="UniProtKB-ARBA"/>
</dbReference>
<protein>
    <recommendedName>
        <fullName evidence="4">VWFA domain-containing protein</fullName>
    </recommendedName>
</protein>
<evidence type="ECO:0000256" key="2">
    <source>
        <dbReference type="ARBA" id="ARBA00022942"/>
    </source>
</evidence>
<dbReference type="FunFam" id="1.10.287.3990:FF:000001">
    <property type="entry name" value="26S proteasome regulatory subunit S5A"/>
    <property type="match status" value="1"/>
</dbReference>
<feature type="compositionally biased region" description="Basic and acidic residues" evidence="3">
    <location>
        <begin position="291"/>
        <end position="310"/>
    </location>
</feature>
<dbReference type="InterPro" id="IPR036465">
    <property type="entry name" value="vWFA_dom_sf"/>
</dbReference>
<gene>
    <name evidence="5" type="ORF">EJ08DRAFT_625482</name>
</gene>
<dbReference type="FunFam" id="3.40.50.410:FF:000005">
    <property type="entry name" value="26S proteasome non-ATPase regulatory subunit 4"/>
    <property type="match status" value="1"/>
</dbReference>
<dbReference type="SMART" id="SM00327">
    <property type="entry name" value="VWA"/>
    <property type="match status" value="1"/>
</dbReference>
<dbReference type="InterPro" id="IPR027040">
    <property type="entry name" value="PSMD4"/>
</dbReference>
<dbReference type="GO" id="GO:0005634">
    <property type="term" value="C:nucleus"/>
    <property type="evidence" value="ECO:0007669"/>
    <property type="project" value="TreeGrafter"/>
</dbReference>
<feature type="compositionally biased region" description="Gly residues" evidence="3">
    <location>
        <begin position="194"/>
        <end position="216"/>
    </location>
</feature>
<dbReference type="SUPFAM" id="SSF53300">
    <property type="entry name" value="vWA-like"/>
    <property type="match status" value="1"/>
</dbReference>
<feature type="region of interest" description="Disordered" evidence="3">
    <location>
        <begin position="238"/>
        <end position="310"/>
    </location>
</feature>
<accession>A0A9P4P2Z9</accession>
<evidence type="ECO:0000313" key="5">
    <source>
        <dbReference type="EMBL" id="KAF2435843.1"/>
    </source>
</evidence>
<keyword evidence="6" id="KW-1185">Reference proteome</keyword>
<dbReference type="PANTHER" id="PTHR10223:SF0">
    <property type="entry name" value="26S PROTEASOME NON-ATPASE REGULATORY SUBUNIT 4"/>
    <property type="match status" value="1"/>
</dbReference>
<feature type="compositionally biased region" description="Basic and acidic residues" evidence="3">
    <location>
        <begin position="238"/>
        <end position="263"/>
    </location>
</feature>
<dbReference type="Gene3D" id="1.10.287.3990">
    <property type="match status" value="1"/>
</dbReference>
<feature type="region of interest" description="Disordered" evidence="3">
    <location>
        <begin position="192"/>
        <end position="221"/>
    </location>
</feature>
<feature type="domain" description="VWFA" evidence="4">
    <location>
        <begin position="5"/>
        <end position="185"/>
    </location>
</feature>
<comment type="caution">
    <text evidence="5">The sequence shown here is derived from an EMBL/GenBank/DDBJ whole genome shotgun (WGS) entry which is preliminary data.</text>
</comment>
<dbReference type="AlphaFoldDB" id="A0A9P4P2Z9"/>
<comment type="similarity">
    <text evidence="1">Belongs to the proteasome subunit S5A family.</text>
</comment>
<name>A0A9P4P2Z9_9PEZI</name>
<proteinExistence type="inferred from homology"/>
<dbReference type="Gene3D" id="3.40.50.410">
    <property type="entry name" value="von Willebrand factor, type A domain"/>
    <property type="match status" value="1"/>
</dbReference>
<dbReference type="Proteomes" id="UP000800235">
    <property type="component" value="Unassembled WGS sequence"/>
</dbReference>
<sequence length="310" mass="33042">MVLEATMIVIDNSESSRNGDYVPTRFDAQADAVNLIYNAKTGANPESSVGLMSMGGTGPEVLTTLTTDMGKILDGIHRTKIKGDSHFTTGINIAALALKHRQNKSQRQRIIVFACSPIEEDEKSLVKLAKRMKKNNINIDIISFGDLSDDNIKKLTSFNEHIKGSGDGSNLEIIPPGPNLLSDSILATPILAGDGVGGPSGGGDTGGEGGSGGGQFEFGVNPELDPELALALRMSFEEEKARQEKEAKSKEEAEKREKEKLEGIPEDDEKQPLLDQNGEASGSGEGGSSTAKKDEDKKNKPDDGDKMDIA</sequence>
<dbReference type="OrthoDB" id="1731724at2759"/>
<dbReference type="CDD" id="cd01452">
    <property type="entry name" value="VWA_26S_proteasome_subunit"/>
    <property type="match status" value="1"/>
</dbReference>
<dbReference type="InterPro" id="IPR002035">
    <property type="entry name" value="VWF_A"/>
</dbReference>
<evidence type="ECO:0000256" key="3">
    <source>
        <dbReference type="SAM" id="MobiDB-lite"/>
    </source>
</evidence>
<evidence type="ECO:0000313" key="6">
    <source>
        <dbReference type="Proteomes" id="UP000800235"/>
    </source>
</evidence>
<dbReference type="PANTHER" id="PTHR10223">
    <property type="entry name" value="26S PROTEASOME NON-ATPASE REGULATORY SUBUNIT 4"/>
    <property type="match status" value="1"/>
</dbReference>
<evidence type="ECO:0000256" key="1">
    <source>
        <dbReference type="ARBA" id="ARBA00005574"/>
    </source>
</evidence>
<dbReference type="GO" id="GO:0008540">
    <property type="term" value="C:proteasome regulatory particle, base subcomplex"/>
    <property type="evidence" value="ECO:0007669"/>
    <property type="project" value="TreeGrafter"/>
</dbReference>
<dbReference type="GO" id="GO:0043161">
    <property type="term" value="P:proteasome-mediated ubiquitin-dependent protein catabolic process"/>
    <property type="evidence" value="ECO:0007669"/>
    <property type="project" value="TreeGrafter"/>
</dbReference>
<organism evidence="5 6">
    <name type="scientific">Tothia fuscella</name>
    <dbReference type="NCBI Taxonomy" id="1048955"/>
    <lineage>
        <taxon>Eukaryota</taxon>
        <taxon>Fungi</taxon>
        <taxon>Dikarya</taxon>
        <taxon>Ascomycota</taxon>
        <taxon>Pezizomycotina</taxon>
        <taxon>Dothideomycetes</taxon>
        <taxon>Pleosporomycetidae</taxon>
        <taxon>Venturiales</taxon>
        <taxon>Cylindrosympodiaceae</taxon>
        <taxon>Tothia</taxon>
    </lineage>
</organism>
<dbReference type="Pfam" id="PF13519">
    <property type="entry name" value="VWA_2"/>
    <property type="match status" value="1"/>
</dbReference>
<dbReference type="EMBL" id="MU007012">
    <property type="protein sequence ID" value="KAF2435843.1"/>
    <property type="molecule type" value="Genomic_DNA"/>
</dbReference>
<evidence type="ECO:0000259" key="4">
    <source>
        <dbReference type="PROSITE" id="PS50234"/>
    </source>
</evidence>